<proteinExistence type="predicted"/>
<dbReference type="EMBL" id="CAJVQB010025179">
    <property type="protein sequence ID" value="CAG8805766.1"/>
    <property type="molecule type" value="Genomic_DNA"/>
</dbReference>
<organism evidence="1 2">
    <name type="scientific">Gigaspora margarita</name>
    <dbReference type="NCBI Taxonomy" id="4874"/>
    <lineage>
        <taxon>Eukaryota</taxon>
        <taxon>Fungi</taxon>
        <taxon>Fungi incertae sedis</taxon>
        <taxon>Mucoromycota</taxon>
        <taxon>Glomeromycotina</taxon>
        <taxon>Glomeromycetes</taxon>
        <taxon>Diversisporales</taxon>
        <taxon>Gigasporaceae</taxon>
        <taxon>Gigaspora</taxon>
    </lineage>
</organism>
<accession>A0ABN7VYD3</accession>
<gene>
    <name evidence="1" type="ORF">GMARGA_LOCUS24160</name>
</gene>
<evidence type="ECO:0000313" key="1">
    <source>
        <dbReference type="EMBL" id="CAG8805766.1"/>
    </source>
</evidence>
<comment type="caution">
    <text evidence="1">The sequence shown here is derived from an EMBL/GenBank/DDBJ whole genome shotgun (WGS) entry which is preliminary data.</text>
</comment>
<protein>
    <submittedName>
        <fullName evidence="1">22789_t:CDS:1</fullName>
    </submittedName>
</protein>
<keyword evidence="2" id="KW-1185">Reference proteome</keyword>
<evidence type="ECO:0000313" key="2">
    <source>
        <dbReference type="Proteomes" id="UP000789901"/>
    </source>
</evidence>
<dbReference type="Proteomes" id="UP000789901">
    <property type="component" value="Unassembled WGS sequence"/>
</dbReference>
<reference evidence="1 2" key="1">
    <citation type="submission" date="2021-06" db="EMBL/GenBank/DDBJ databases">
        <authorList>
            <person name="Kallberg Y."/>
            <person name="Tangrot J."/>
            <person name="Rosling A."/>
        </authorList>
    </citation>
    <scope>NUCLEOTIDE SEQUENCE [LARGE SCALE GENOMIC DNA]</scope>
    <source>
        <strain evidence="1 2">120-4 pot B 10/14</strain>
    </source>
</reference>
<sequence length="54" mass="6115">MANKKNIELSVQLKILASWLQEVGLKIQAIIIKSWATLSARQSMNIIVEYVSDQ</sequence>
<feature type="non-terminal residue" evidence="1">
    <location>
        <position position="54"/>
    </location>
</feature>
<name>A0ABN7VYD3_GIGMA</name>